<name>T0Q8A0_SAPDV</name>
<organism evidence="7 8">
    <name type="scientific">Saprolegnia diclina (strain VS20)</name>
    <dbReference type="NCBI Taxonomy" id="1156394"/>
    <lineage>
        <taxon>Eukaryota</taxon>
        <taxon>Sar</taxon>
        <taxon>Stramenopiles</taxon>
        <taxon>Oomycota</taxon>
        <taxon>Saprolegniomycetes</taxon>
        <taxon>Saprolegniales</taxon>
        <taxon>Saprolegniaceae</taxon>
        <taxon>Saprolegnia</taxon>
    </lineage>
</organism>
<dbReference type="EMBL" id="JH767172">
    <property type="protein sequence ID" value="EQC30851.1"/>
    <property type="molecule type" value="Genomic_DNA"/>
</dbReference>
<feature type="coiled-coil region" evidence="5">
    <location>
        <begin position="592"/>
        <end position="619"/>
    </location>
</feature>
<dbReference type="GeneID" id="19952060"/>
<evidence type="ECO:0000256" key="5">
    <source>
        <dbReference type="SAM" id="Coils"/>
    </source>
</evidence>
<dbReference type="Gene3D" id="1.10.287.1490">
    <property type="match status" value="1"/>
</dbReference>
<feature type="compositionally biased region" description="Low complexity" evidence="6">
    <location>
        <begin position="1163"/>
        <end position="1193"/>
    </location>
</feature>
<dbReference type="AlphaFoldDB" id="T0Q8A0"/>
<dbReference type="RefSeq" id="XP_008615589.1">
    <property type="nucleotide sequence ID" value="XM_008617367.1"/>
</dbReference>
<dbReference type="VEuPathDB" id="FungiDB:SDRG_11333"/>
<evidence type="ECO:0000256" key="6">
    <source>
        <dbReference type="SAM" id="MobiDB-lite"/>
    </source>
</evidence>
<gene>
    <name evidence="7" type="ORF">SDRG_11333</name>
</gene>
<evidence type="ECO:0000256" key="2">
    <source>
        <dbReference type="ARBA" id="ARBA00022490"/>
    </source>
</evidence>
<keyword evidence="2" id="KW-0963">Cytoplasm</keyword>
<proteinExistence type="inferred from homology"/>
<dbReference type="OrthoDB" id="10254663at2759"/>
<dbReference type="SUPFAM" id="SSF57997">
    <property type="entry name" value="Tropomyosin"/>
    <property type="match status" value="1"/>
</dbReference>
<feature type="coiled-coil region" evidence="5">
    <location>
        <begin position="339"/>
        <end position="366"/>
    </location>
</feature>
<feature type="coiled-coil region" evidence="5">
    <location>
        <begin position="1005"/>
        <end position="1053"/>
    </location>
</feature>
<feature type="coiled-coil region" evidence="5">
    <location>
        <begin position="409"/>
        <end position="443"/>
    </location>
</feature>
<accession>T0Q8A0</accession>
<keyword evidence="3" id="KW-0206">Cytoskeleton</keyword>
<feature type="coiled-coil region" evidence="5">
    <location>
        <begin position="484"/>
        <end position="539"/>
    </location>
</feature>
<reference evidence="7 8" key="1">
    <citation type="submission" date="2012-04" db="EMBL/GenBank/DDBJ databases">
        <title>The Genome Sequence of Saprolegnia declina VS20.</title>
        <authorList>
            <consortium name="The Broad Institute Genome Sequencing Platform"/>
            <person name="Russ C."/>
            <person name="Nusbaum C."/>
            <person name="Tyler B."/>
            <person name="van West P."/>
            <person name="Dieguez-Uribeondo J."/>
            <person name="de Bruijn I."/>
            <person name="Tripathy S."/>
            <person name="Jiang R."/>
            <person name="Young S.K."/>
            <person name="Zeng Q."/>
            <person name="Gargeya S."/>
            <person name="Fitzgerald M."/>
            <person name="Haas B."/>
            <person name="Abouelleil A."/>
            <person name="Alvarado L."/>
            <person name="Arachchi H.M."/>
            <person name="Berlin A."/>
            <person name="Chapman S.B."/>
            <person name="Goldberg J."/>
            <person name="Griggs A."/>
            <person name="Gujja S."/>
            <person name="Hansen M."/>
            <person name="Howarth C."/>
            <person name="Imamovic A."/>
            <person name="Larimer J."/>
            <person name="McCowen C."/>
            <person name="Montmayeur A."/>
            <person name="Murphy C."/>
            <person name="Neiman D."/>
            <person name="Pearson M."/>
            <person name="Priest M."/>
            <person name="Roberts A."/>
            <person name="Saif S."/>
            <person name="Shea T."/>
            <person name="Sisk P."/>
            <person name="Sykes S."/>
            <person name="Wortman J."/>
            <person name="Nusbaum C."/>
            <person name="Birren B."/>
        </authorList>
    </citation>
    <scope>NUCLEOTIDE SEQUENCE [LARGE SCALE GENOMIC DNA]</scope>
    <source>
        <strain evidence="7 8">VS20</strain>
    </source>
</reference>
<comment type="subcellular location">
    <subcellularLocation>
        <location evidence="1">Cytoplasm</location>
        <location evidence="1">Cytoskeleton</location>
        <location evidence="1">Microtubule organizing center</location>
        <location evidence="1">Centrosome</location>
        <location evidence="1">Centriole</location>
    </subcellularLocation>
</comment>
<dbReference type="OMA" id="TQKTQQC"/>
<protein>
    <submittedName>
        <fullName evidence="7">Uncharacterized protein</fullName>
    </submittedName>
</protein>
<feature type="coiled-coil region" evidence="5">
    <location>
        <begin position="59"/>
        <end position="86"/>
    </location>
</feature>
<dbReference type="InParanoid" id="T0Q8A0"/>
<feature type="coiled-coil region" evidence="5">
    <location>
        <begin position="189"/>
        <end position="296"/>
    </location>
</feature>
<feature type="coiled-coil region" evidence="5">
    <location>
        <begin position="669"/>
        <end position="822"/>
    </location>
</feature>
<sequence>MTQESFLVLQKENHALLRENNALHLELIRCQEELEAKATVMTTLEKDMDHRVQELTFLNAQKSQQLQKKDTELQKLYAQLQRFEAKPGDDTSIEMKRQLPDAKRTQAPAPPVPDVSGDDAWQRQFQSLSVDNKALHHQVQQLEAHIVSREAEIDRLGNLLKDGHQSKNFAEIKAMYDMEAYHLEQQLEHEQLLHQVDLLNEQVAKYERKLHASKDEVDHAKYTTQQLTLVQDQNRQYLHELETTTRALQALEAEHASCTTSYDEQAQALAKLELALSNANDQIATQKARIAALENTMTSSSYDKVASSHAVSDAQAQASASASELAQLRPKVLALHTKVSELELARKELVLQKEAHERELEILRSNLGLQASDKTRSLETTAELSAKVASLEAAVDERDAQLRRRRVAQEDAERHVAELQSRIESLLQTQRALQARVDDETRERQVCTTSNRQDEIDALRKDKVQLDVQLASSREALLANDARVREAEAQVELVHQQLQRSQAETADVTNQLKRLKADAIEYQETAMRLELQCNEASRQLEWYKQVQQDQVKGKQDSVIFQQRCQAALLEKTQAETQVAALTASQSMLRKQLEKTQDDLRGAHDQLAQLRLELDEEARAVATAGADASAAQQGKLYFKTEFERVSDELSECAATLQQEERSHHATRQLHAQVARQVQDLTAQLHRAQAKSSQLEQQLEQAKATRSGLERQWTLAKEDGQTHAARCASLEVQVKRLGEETAQLSERALVLEQDKTQLRHLLHEMEHSRDALQLQSKQAQLDASFQGQKTSQVHALVDDLRATVAAANAEIAHLKDVVQTLDAENDSLHNSVDLKTESADALTQQLHASQEEYTRLRLHVQDCEQQLSKLEHALNAKEDEVSFLQKQLDATSTALSKATDDVSLRAAEHVALQQDLQHMTVENQSLSNECTKLHFELDQVEEDHRALHAHVRTVERERDSLQIELDDVKQSYRAAVLEMDALDTTRQQLSHRREETSAINDSLRKQMQSVLLEKEAATQHVAELRAERTILMDQIKQLSLQLERSAEQAEEASRSQAMLQGALSSQHNVASELASERFETVAQKSSLQQKLSHVQARLNHALHDKTELSQQVASISSEKAKLESLLQSLRVQMATTQGQLADAREEREAMAAQLQVYQQQQPSPVSPLYVASSVGRGTPPSLPRSTPSSGSRASSNFMAEAEARCKALEDRLAKQDATIQQLEHSRTKFRKFAAKYEKELDERDRVIDELRSSMRSSHRYYSDDEETKTP</sequence>
<dbReference type="GO" id="GO:0005814">
    <property type="term" value="C:centriole"/>
    <property type="evidence" value="ECO:0007669"/>
    <property type="project" value="UniProtKB-SubCell"/>
</dbReference>
<feature type="coiled-coil region" evidence="5">
    <location>
        <begin position="1103"/>
        <end position="1158"/>
    </location>
</feature>
<dbReference type="STRING" id="1156394.T0Q8A0"/>
<dbReference type="InterPro" id="IPR051877">
    <property type="entry name" value="Centriole_BasalBody_StrucProt"/>
</dbReference>
<evidence type="ECO:0000313" key="7">
    <source>
        <dbReference type="EMBL" id="EQC30851.1"/>
    </source>
</evidence>
<dbReference type="PANTHER" id="PTHR20544:SF0">
    <property type="entry name" value="NUCLEOPROTEIN TPR_MLP1 DOMAIN-CONTAINING PROTEIN"/>
    <property type="match status" value="1"/>
</dbReference>
<dbReference type="PANTHER" id="PTHR20544">
    <property type="entry name" value="CENTROSOMAL PROTEIN CEP135"/>
    <property type="match status" value="1"/>
</dbReference>
<evidence type="ECO:0000256" key="1">
    <source>
        <dbReference type="ARBA" id="ARBA00004114"/>
    </source>
</evidence>
<dbReference type="Proteomes" id="UP000030762">
    <property type="component" value="Unassembled WGS sequence"/>
</dbReference>
<feature type="coiled-coil region" evidence="5">
    <location>
        <begin position="851"/>
        <end position="969"/>
    </location>
</feature>
<keyword evidence="5" id="KW-0175">Coiled coil</keyword>
<feature type="region of interest" description="Disordered" evidence="6">
    <location>
        <begin position="1163"/>
        <end position="1195"/>
    </location>
</feature>
<evidence type="ECO:0000313" key="8">
    <source>
        <dbReference type="Proteomes" id="UP000030762"/>
    </source>
</evidence>
<evidence type="ECO:0000256" key="3">
    <source>
        <dbReference type="ARBA" id="ARBA00023212"/>
    </source>
</evidence>
<comment type="similarity">
    <text evidence="4">Belongs to the CEP135/TSGA10 family.</text>
</comment>
<evidence type="ECO:0000256" key="4">
    <source>
        <dbReference type="ARBA" id="ARBA00038123"/>
    </source>
</evidence>
<keyword evidence="8" id="KW-1185">Reference proteome</keyword>
<feature type="region of interest" description="Disordered" evidence="6">
    <location>
        <begin position="1246"/>
        <end position="1268"/>
    </location>
</feature>